<reference evidence="1 2" key="1">
    <citation type="journal article" date="2017" name="Nat. Commun.">
        <title>Genome assembly with in vitro proximity ligation data and whole-genome triplication in lettuce.</title>
        <authorList>
            <person name="Reyes-Chin-Wo S."/>
            <person name="Wang Z."/>
            <person name="Yang X."/>
            <person name="Kozik A."/>
            <person name="Arikit S."/>
            <person name="Song C."/>
            <person name="Xia L."/>
            <person name="Froenicke L."/>
            <person name="Lavelle D.O."/>
            <person name="Truco M.J."/>
            <person name="Xia R."/>
            <person name="Zhu S."/>
            <person name="Xu C."/>
            <person name="Xu H."/>
            <person name="Xu X."/>
            <person name="Cox K."/>
            <person name="Korf I."/>
            <person name="Meyers B.C."/>
            <person name="Michelmore R.W."/>
        </authorList>
    </citation>
    <scope>NUCLEOTIDE SEQUENCE [LARGE SCALE GENOMIC DNA]</scope>
    <source>
        <strain evidence="2">cv. Salinas</strain>
        <tissue evidence="1">Seedlings</tissue>
    </source>
</reference>
<comment type="caution">
    <text evidence="1">The sequence shown here is derived from an EMBL/GenBank/DDBJ whole genome shotgun (WGS) entry which is preliminary data.</text>
</comment>
<dbReference type="EMBL" id="NBSK02000006">
    <property type="protein sequence ID" value="KAJ0199348.1"/>
    <property type="molecule type" value="Genomic_DNA"/>
</dbReference>
<dbReference type="Proteomes" id="UP000235145">
    <property type="component" value="Unassembled WGS sequence"/>
</dbReference>
<protein>
    <submittedName>
        <fullName evidence="1">Uncharacterized protein</fullName>
    </submittedName>
</protein>
<dbReference type="AlphaFoldDB" id="A0A9R1V4U2"/>
<sequence>MDLKTTMSSDLELQLQIPAHTQEWLHNMLEKSLIFNKMRSRRKEGQGNDLIPSNDAKLRCKHRTNLDCGTWTDLCISPFSHLSL</sequence>
<gene>
    <name evidence="1" type="ORF">LSAT_V11C600341720</name>
</gene>
<accession>A0A9R1V4U2</accession>
<evidence type="ECO:0000313" key="1">
    <source>
        <dbReference type="EMBL" id="KAJ0199348.1"/>
    </source>
</evidence>
<evidence type="ECO:0000313" key="2">
    <source>
        <dbReference type="Proteomes" id="UP000235145"/>
    </source>
</evidence>
<proteinExistence type="predicted"/>
<name>A0A9R1V4U2_LACSA</name>
<keyword evidence="2" id="KW-1185">Reference proteome</keyword>
<organism evidence="1 2">
    <name type="scientific">Lactuca sativa</name>
    <name type="common">Garden lettuce</name>
    <dbReference type="NCBI Taxonomy" id="4236"/>
    <lineage>
        <taxon>Eukaryota</taxon>
        <taxon>Viridiplantae</taxon>
        <taxon>Streptophyta</taxon>
        <taxon>Embryophyta</taxon>
        <taxon>Tracheophyta</taxon>
        <taxon>Spermatophyta</taxon>
        <taxon>Magnoliopsida</taxon>
        <taxon>eudicotyledons</taxon>
        <taxon>Gunneridae</taxon>
        <taxon>Pentapetalae</taxon>
        <taxon>asterids</taxon>
        <taxon>campanulids</taxon>
        <taxon>Asterales</taxon>
        <taxon>Asteraceae</taxon>
        <taxon>Cichorioideae</taxon>
        <taxon>Cichorieae</taxon>
        <taxon>Lactucinae</taxon>
        <taxon>Lactuca</taxon>
    </lineage>
</organism>